<name>K3Y028_SETIT</name>
<dbReference type="InParanoid" id="K3Y028"/>
<dbReference type="EnsemblPlants" id="KQL12201">
    <property type="protein sequence ID" value="KQL12201"/>
    <property type="gene ID" value="SETIT_007539mg"/>
</dbReference>
<proteinExistence type="predicted"/>
<dbReference type="Proteomes" id="UP000004995">
    <property type="component" value="Unassembled WGS sequence"/>
</dbReference>
<organism evidence="1 2">
    <name type="scientific">Setaria italica</name>
    <name type="common">Foxtail millet</name>
    <name type="synonym">Panicum italicum</name>
    <dbReference type="NCBI Taxonomy" id="4555"/>
    <lineage>
        <taxon>Eukaryota</taxon>
        <taxon>Viridiplantae</taxon>
        <taxon>Streptophyta</taxon>
        <taxon>Embryophyta</taxon>
        <taxon>Tracheophyta</taxon>
        <taxon>Spermatophyta</taxon>
        <taxon>Magnoliopsida</taxon>
        <taxon>Liliopsida</taxon>
        <taxon>Poales</taxon>
        <taxon>Poaceae</taxon>
        <taxon>PACMAD clade</taxon>
        <taxon>Panicoideae</taxon>
        <taxon>Panicodae</taxon>
        <taxon>Paniceae</taxon>
        <taxon>Cenchrinae</taxon>
        <taxon>Setaria</taxon>
    </lineage>
</organism>
<keyword evidence="2" id="KW-1185">Reference proteome</keyword>
<evidence type="ECO:0000313" key="2">
    <source>
        <dbReference type="Proteomes" id="UP000004995"/>
    </source>
</evidence>
<accession>K3Y028</accession>
<reference evidence="1" key="2">
    <citation type="submission" date="2018-08" db="UniProtKB">
        <authorList>
            <consortium name="EnsemblPlants"/>
        </authorList>
    </citation>
    <scope>IDENTIFICATION</scope>
    <source>
        <strain evidence="1">Yugu1</strain>
    </source>
</reference>
<dbReference type="Gramene" id="KQL12201">
    <property type="protein sequence ID" value="KQL12201"/>
    <property type="gene ID" value="SETIT_007539mg"/>
</dbReference>
<dbReference type="HOGENOM" id="CLU_2065570_0_0_1"/>
<dbReference type="AlphaFoldDB" id="K3Y028"/>
<evidence type="ECO:0000313" key="1">
    <source>
        <dbReference type="EnsemblPlants" id="KQL12201"/>
    </source>
</evidence>
<sequence>MPLNWIATINRDPNFSKLLPGFALLSSHGHGHRSPSRLPPATWIFQRSGTIGTRAALVIFSAPGVRRRDNPDRLAQVLVKSGDEHGMAWSCCELVRTDIAGWIRIRPSPYPDRLIDGCV</sequence>
<protein>
    <submittedName>
        <fullName evidence="1">Uncharacterized protein</fullName>
    </submittedName>
</protein>
<reference evidence="2" key="1">
    <citation type="journal article" date="2012" name="Nat. Biotechnol.">
        <title>Reference genome sequence of the model plant Setaria.</title>
        <authorList>
            <person name="Bennetzen J.L."/>
            <person name="Schmutz J."/>
            <person name="Wang H."/>
            <person name="Percifield R."/>
            <person name="Hawkins J."/>
            <person name="Pontaroli A.C."/>
            <person name="Estep M."/>
            <person name="Feng L."/>
            <person name="Vaughn J.N."/>
            <person name="Grimwood J."/>
            <person name="Jenkins J."/>
            <person name="Barry K."/>
            <person name="Lindquist E."/>
            <person name="Hellsten U."/>
            <person name="Deshpande S."/>
            <person name="Wang X."/>
            <person name="Wu X."/>
            <person name="Mitros T."/>
            <person name="Triplett J."/>
            <person name="Yang X."/>
            <person name="Ye C.Y."/>
            <person name="Mauro-Herrera M."/>
            <person name="Wang L."/>
            <person name="Li P."/>
            <person name="Sharma M."/>
            <person name="Sharma R."/>
            <person name="Ronald P.C."/>
            <person name="Panaud O."/>
            <person name="Kellogg E.A."/>
            <person name="Brutnell T.P."/>
            <person name="Doust A.N."/>
            <person name="Tuskan G.A."/>
            <person name="Rokhsar D."/>
            <person name="Devos K.M."/>
        </authorList>
    </citation>
    <scope>NUCLEOTIDE SEQUENCE [LARGE SCALE GENOMIC DNA]</scope>
    <source>
        <strain evidence="2">cv. Yugu1</strain>
    </source>
</reference>
<dbReference type="EMBL" id="AGNK02002703">
    <property type="status" value="NOT_ANNOTATED_CDS"/>
    <property type="molecule type" value="Genomic_DNA"/>
</dbReference>